<gene>
    <name evidence="2" type="ORF">M231_03831</name>
</gene>
<protein>
    <submittedName>
        <fullName evidence="2">Uncharacterized protein</fullName>
    </submittedName>
</protein>
<keyword evidence="3" id="KW-1185">Reference proteome</keyword>
<organism evidence="2 3">
    <name type="scientific">Tremella mesenterica</name>
    <name type="common">Jelly fungus</name>
    <dbReference type="NCBI Taxonomy" id="5217"/>
    <lineage>
        <taxon>Eukaryota</taxon>
        <taxon>Fungi</taxon>
        <taxon>Dikarya</taxon>
        <taxon>Basidiomycota</taxon>
        <taxon>Agaricomycotina</taxon>
        <taxon>Tremellomycetes</taxon>
        <taxon>Tremellales</taxon>
        <taxon>Tremellaceae</taxon>
        <taxon>Tremella</taxon>
    </lineage>
</organism>
<feature type="compositionally biased region" description="Polar residues" evidence="1">
    <location>
        <begin position="255"/>
        <end position="287"/>
    </location>
</feature>
<dbReference type="Proteomes" id="UP000289152">
    <property type="component" value="Unassembled WGS sequence"/>
</dbReference>
<dbReference type="AlphaFoldDB" id="A0A4Q1BMK3"/>
<feature type="region of interest" description="Disordered" evidence="1">
    <location>
        <begin position="184"/>
        <end position="287"/>
    </location>
</feature>
<dbReference type="EMBL" id="SDIL01000040">
    <property type="protein sequence ID" value="RXK38882.1"/>
    <property type="molecule type" value="Genomic_DNA"/>
</dbReference>
<evidence type="ECO:0000256" key="1">
    <source>
        <dbReference type="SAM" id="MobiDB-lite"/>
    </source>
</evidence>
<name>A0A4Q1BMK3_TREME</name>
<feature type="compositionally biased region" description="Polar residues" evidence="1">
    <location>
        <begin position="212"/>
        <end position="229"/>
    </location>
</feature>
<reference evidence="2 3" key="1">
    <citation type="submission" date="2016-06" db="EMBL/GenBank/DDBJ databases">
        <title>Evolution of pathogenesis and genome organization in the Tremellales.</title>
        <authorList>
            <person name="Cuomo C."/>
            <person name="Litvintseva A."/>
            <person name="Heitman J."/>
            <person name="Chen Y."/>
            <person name="Sun S."/>
            <person name="Springer D."/>
            <person name="Dromer F."/>
            <person name="Young S."/>
            <person name="Zeng Q."/>
            <person name="Chapman S."/>
            <person name="Gujja S."/>
            <person name="Saif S."/>
            <person name="Birren B."/>
        </authorList>
    </citation>
    <scope>NUCLEOTIDE SEQUENCE [LARGE SCALE GENOMIC DNA]</scope>
    <source>
        <strain evidence="2 3">ATCC 28783</strain>
    </source>
</reference>
<proteinExistence type="predicted"/>
<evidence type="ECO:0000313" key="2">
    <source>
        <dbReference type="EMBL" id="RXK38882.1"/>
    </source>
</evidence>
<dbReference type="VEuPathDB" id="FungiDB:TREMEDRAFT_58488"/>
<comment type="caution">
    <text evidence="2">The sequence shown here is derived from an EMBL/GenBank/DDBJ whole genome shotgun (WGS) entry which is preliminary data.</text>
</comment>
<feature type="region of interest" description="Disordered" evidence="1">
    <location>
        <begin position="335"/>
        <end position="357"/>
    </location>
</feature>
<accession>A0A4Q1BMK3</accession>
<sequence>MSQQTDTCSYCMLTIDPPLRRKCCEITAPTNYFAVHSVCVDDFLSIWHEHRLDQDRPTDILPTECGWDPTHPVNPPQAYYLVTQRGHQLPSVRAYCSPREATGAAKRGDESILTHSEAIDMLRKHAQAGHRDYMRAVQAAQLAQQSSYDLSGVTQQMSALDIGGQTSAQAFNTPQYNLDYTLQSGYDNRAEPPSNDWNPQASGLFGQGEGSGSQWHQPTLTQEISNNPHNEGKRRSSKSAAAGKVLDQVKRRIASTLSTGKSRSTPVTADQSQSGASSFPAPSQPQYQPLYEGQVYGGEELPRTGMGWAGYGSSIQMPQQSMPGDYAHQEGRMYDQDAVSPGGYDPHGSFDPNVSPI</sequence>
<dbReference type="InParanoid" id="A0A4Q1BMK3"/>
<evidence type="ECO:0000313" key="3">
    <source>
        <dbReference type="Proteomes" id="UP000289152"/>
    </source>
</evidence>